<dbReference type="EMBL" id="AZST01000538">
    <property type="protein sequence ID" value="KEP48291.1"/>
    <property type="molecule type" value="Genomic_DNA"/>
</dbReference>
<proteinExistence type="predicted"/>
<dbReference type="HOGENOM" id="CLU_1939333_0_0_1"/>
<evidence type="ECO:0000313" key="1">
    <source>
        <dbReference type="EMBL" id="KEP48291.1"/>
    </source>
</evidence>
<comment type="caution">
    <text evidence="1">The sequence shown here is derived from an EMBL/GenBank/DDBJ whole genome shotgun (WGS) entry which is preliminary data.</text>
</comment>
<gene>
    <name evidence="1" type="ORF">V565_128340</name>
</gene>
<protein>
    <submittedName>
        <fullName evidence="1">Uncharacterized protein</fullName>
    </submittedName>
</protein>
<keyword evidence="2" id="KW-1185">Reference proteome</keyword>
<evidence type="ECO:0000313" key="2">
    <source>
        <dbReference type="Proteomes" id="UP000027456"/>
    </source>
</evidence>
<reference evidence="1 2" key="1">
    <citation type="submission" date="2013-12" db="EMBL/GenBank/DDBJ databases">
        <authorList>
            <person name="Cubeta M."/>
            <person name="Pakala S."/>
            <person name="Fedorova N."/>
            <person name="Thomas E."/>
            <person name="Dean R."/>
            <person name="Jabaji S."/>
            <person name="Neate S."/>
            <person name="Toda T."/>
            <person name="Tavantzis S."/>
            <person name="Vilgalys R."/>
            <person name="Bharathan N."/>
            <person name="Pakala S."/>
            <person name="Losada L.S."/>
            <person name="Zafar N."/>
            <person name="Nierman W."/>
        </authorList>
    </citation>
    <scope>NUCLEOTIDE SEQUENCE [LARGE SCALE GENOMIC DNA]</scope>
    <source>
        <strain evidence="1 2">123E</strain>
    </source>
</reference>
<organism evidence="1 2">
    <name type="scientific">Rhizoctonia solani 123E</name>
    <dbReference type="NCBI Taxonomy" id="1423351"/>
    <lineage>
        <taxon>Eukaryota</taxon>
        <taxon>Fungi</taxon>
        <taxon>Dikarya</taxon>
        <taxon>Basidiomycota</taxon>
        <taxon>Agaricomycotina</taxon>
        <taxon>Agaricomycetes</taxon>
        <taxon>Cantharellales</taxon>
        <taxon>Ceratobasidiaceae</taxon>
        <taxon>Rhizoctonia</taxon>
    </lineage>
</organism>
<dbReference type="AlphaFoldDB" id="A0A074RMK8"/>
<accession>A0A074RMK8</accession>
<sequence length="130" mass="14161">MCIWRPSKLVYINQQISPSTTSTSTTLIFTPTSHSISCLLPILPSLVPFVSSLTTSSMQTSKTTRASLSDPAWTSTGTLGMSTETWPLTVGIFRALRPTFVSTCPVSQTGCSWWQVLGRKMARLACLLLT</sequence>
<dbReference type="Proteomes" id="UP000027456">
    <property type="component" value="Unassembled WGS sequence"/>
</dbReference>
<name>A0A074RMK8_9AGAM</name>